<dbReference type="OrthoDB" id="4763319at2759"/>
<accession>A0A553I107</accession>
<keyword evidence="2" id="KW-1185">Reference proteome</keyword>
<sequence>MCYEEARYAFWEEVIVYGYEGFPRTTIYELSQNLGEFAKSRIRHLRRLCAGLDCNRNDTTEIKTGLDQFPRLKTCEFFGSPFVYGGPLSELSKSDDEQTWINFATSRQFSDGNPHKTLKDDWKIDVKQYNIVFLMRFTVIYINAFMPYMTQAKRIWVNMTTKKYFIKRPSGVSIHMDDEEGFRCVLAESPQRRTSNKVQGEDDGYANVE</sequence>
<comment type="caution">
    <text evidence="1">The sequence shown here is derived from an EMBL/GenBank/DDBJ whole genome shotgun (WGS) entry which is preliminary data.</text>
</comment>
<name>A0A553I107_9PEZI</name>
<dbReference type="AlphaFoldDB" id="A0A553I107"/>
<proteinExistence type="predicted"/>
<dbReference type="Proteomes" id="UP000319160">
    <property type="component" value="Unassembled WGS sequence"/>
</dbReference>
<gene>
    <name evidence="1" type="ORF">FHL15_005243</name>
</gene>
<evidence type="ECO:0000313" key="1">
    <source>
        <dbReference type="EMBL" id="TRX93861.1"/>
    </source>
</evidence>
<dbReference type="EMBL" id="VFLP01000026">
    <property type="protein sequence ID" value="TRX93861.1"/>
    <property type="molecule type" value="Genomic_DNA"/>
</dbReference>
<reference evidence="2" key="1">
    <citation type="submission" date="2019-06" db="EMBL/GenBank/DDBJ databases">
        <title>Draft genome sequence of the griseofulvin-producing fungus Xylaria cubensis strain G536.</title>
        <authorList>
            <person name="Mead M.E."/>
            <person name="Raja H.A."/>
            <person name="Steenwyk J.L."/>
            <person name="Knowles S.L."/>
            <person name="Oberlies N.H."/>
            <person name="Rokas A."/>
        </authorList>
    </citation>
    <scope>NUCLEOTIDE SEQUENCE [LARGE SCALE GENOMIC DNA]</scope>
    <source>
        <strain evidence="2">G536</strain>
    </source>
</reference>
<protein>
    <submittedName>
        <fullName evidence="1">Uncharacterized protein</fullName>
    </submittedName>
</protein>
<evidence type="ECO:0000313" key="2">
    <source>
        <dbReference type="Proteomes" id="UP000319160"/>
    </source>
</evidence>
<organism evidence="1 2">
    <name type="scientific">Xylaria flabelliformis</name>
    <dbReference type="NCBI Taxonomy" id="2512241"/>
    <lineage>
        <taxon>Eukaryota</taxon>
        <taxon>Fungi</taxon>
        <taxon>Dikarya</taxon>
        <taxon>Ascomycota</taxon>
        <taxon>Pezizomycotina</taxon>
        <taxon>Sordariomycetes</taxon>
        <taxon>Xylariomycetidae</taxon>
        <taxon>Xylariales</taxon>
        <taxon>Xylariaceae</taxon>
        <taxon>Xylaria</taxon>
    </lineage>
</organism>